<sequence length="368" mass="40389">MKNNKTIFFVGILFLSVLLSWFFVTHNAHLYQQTVVEITKNTVVKSVETTDATHNKDLVTTQELTGIVKNGAHQGDKILLKNEYSLSGAHDEKYRVGDELFVSISKKSKTPLEGSIDGVKRDKYLLIVGWIFLLSALFVGKKSGVFSIISLILNIVILSIVLDYYIRSENGNLLIISMGMVVLFTVISLFLVSGNNRKTYAAIISTLIGTFISFFIAYGVMNLLGDRGLRYEEMQFLTRAPRKVFLAGVLIGSLGAVMDVAIIMASTVQELVTKNKEISKEALVKSGMEIGKDIMGAMTNVLFFAYISGAVPMVLLYLKNGAAIGYTLSMNLSLELARALAGSIGIVLTIPIGLYISIYFIHKKGGIK</sequence>
<feature type="transmembrane region" description="Helical" evidence="1">
    <location>
        <begin position="339"/>
        <end position="361"/>
    </location>
</feature>
<dbReference type="PANTHER" id="PTHR41771">
    <property type="entry name" value="MEMBRANE PROTEIN-RELATED"/>
    <property type="match status" value="1"/>
</dbReference>
<evidence type="ECO:0000256" key="1">
    <source>
        <dbReference type="SAM" id="Phobius"/>
    </source>
</evidence>
<keyword evidence="1" id="KW-1133">Transmembrane helix</keyword>
<name>A0AAW8R7T0_CARDV</name>
<comment type="caution">
    <text evidence="2">The sequence shown here is derived from an EMBL/GenBank/DDBJ whole genome shotgun (WGS) entry which is preliminary data.</text>
</comment>
<evidence type="ECO:0000313" key="3">
    <source>
        <dbReference type="Proteomes" id="UP001249945"/>
    </source>
</evidence>
<reference evidence="2" key="1">
    <citation type="submission" date="2022-04" db="EMBL/GenBank/DDBJ databases">
        <title>Draft genome sequences of lactic acid bacteria (LAB) strains involved in meat spoilage.</title>
        <authorList>
            <person name="Palevich N."/>
        </authorList>
    </citation>
    <scope>NUCLEOTIDE SEQUENCE</scope>
    <source>
        <strain evidence="2">9-14</strain>
    </source>
</reference>
<proteinExistence type="predicted"/>
<evidence type="ECO:0000313" key="2">
    <source>
        <dbReference type="EMBL" id="MDT1973497.1"/>
    </source>
</evidence>
<feature type="transmembrane region" description="Helical" evidence="1">
    <location>
        <begin position="294"/>
        <end position="318"/>
    </location>
</feature>
<dbReference type="Proteomes" id="UP001249945">
    <property type="component" value="Unassembled WGS sequence"/>
</dbReference>
<keyword evidence="1" id="KW-0472">Membrane</keyword>
<dbReference type="EMBL" id="JALRMR010000003">
    <property type="protein sequence ID" value="MDT1973497.1"/>
    <property type="molecule type" value="Genomic_DNA"/>
</dbReference>
<protein>
    <submittedName>
        <fullName evidence="2">YibE/F family protein</fullName>
    </submittedName>
</protein>
<dbReference type="Pfam" id="PF07907">
    <property type="entry name" value="YibE_F"/>
    <property type="match status" value="1"/>
</dbReference>
<feature type="transmembrane region" description="Helical" evidence="1">
    <location>
        <begin position="6"/>
        <end position="24"/>
    </location>
</feature>
<dbReference type="AlphaFoldDB" id="A0AAW8R7T0"/>
<dbReference type="InterPro" id="IPR012507">
    <property type="entry name" value="YibE_F"/>
</dbReference>
<gene>
    <name evidence="2" type="ORF">MX635_03705</name>
</gene>
<accession>A0AAW8R7T0</accession>
<dbReference type="PANTHER" id="PTHR41771:SF1">
    <property type="entry name" value="MEMBRANE PROTEIN"/>
    <property type="match status" value="1"/>
</dbReference>
<feature type="transmembrane region" description="Helical" evidence="1">
    <location>
        <begin position="244"/>
        <end position="265"/>
    </location>
</feature>
<organism evidence="2 3">
    <name type="scientific">Carnobacterium divergens</name>
    <name type="common">Lactobacillus divergens</name>
    <dbReference type="NCBI Taxonomy" id="2748"/>
    <lineage>
        <taxon>Bacteria</taxon>
        <taxon>Bacillati</taxon>
        <taxon>Bacillota</taxon>
        <taxon>Bacilli</taxon>
        <taxon>Lactobacillales</taxon>
        <taxon>Carnobacteriaceae</taxon>
        <taxon>Carnobacterium</taxon>
    </lineage>
</organism>
<keyword evidence="1" id="KW-0812">Transmembrane</keyword>
<feature type="transmembrane region" description="Helical" evidence="1">
    <location>
        <begin position="200"/>
        <end position="224"/>
    </location>
</feature>
<feature type="transmembrane region" description="Helical" evidence="1">
    <location>
        <begin position="173"/>
        <end position="194"/>
    </location>
</feature>
<feature type="transmembrane region" description="Helical" evidence="1">
    <location>
        <begin position="146"/>
        <end position="166"/>
    </location>
</feature>